<organism evidence="3 4">
    <name type="scientific">Sphaerosporella brunnea</name>
    <dbReference type="NCBI Taxonomy" id="1250544"/>
    <lineage>
        <taxon>Eukaryota</taxon>
        <taxon>Fungi</taxon>
        <taxon>Dikarya</taxon>
        <taxon>Ascomycota</taxon>
        <taxon>Pezizomycotina</taxon>
        <taxon>Pezizomycetes</taxon>
        <taxon>Pezizales</taxon>
        <taxon>Pyronemataceae</taxon>
        <taxon>Sphaerosporella</taxon>
    </lineage>
</organism>
<feature type="transmembrane region" description="Helical" evidence="2">
    <location>
        <begin position="151"/>
        <end position="171"/>
    </location>
</feature>
<feature type="compositionally biased region" description="Pro residues" evidence="1">
    <location>
        <begin position="263"/>
        <end position="276"/>
    </location>
</feature>
<proteinExistence type="predicted"/>
<comment type="caution">
    <text evidence="3">The sequence shown here is derived from an EMBL/GenBank/DDBJ whole genome shotgun (WGS) entry which is preliminary data.</text>
</comment>
<dbReference type="AlphaFoldDB" id="A0A5J5F718"/>
<feature type="transmembrane region" description="Helical" evidence="2">
    <location>
        <begin position="76"/>
        <end position="98"/>
    </location>
</feature>
<feature type="transmembrane region" description="Helical" evidence="2">
    <location>
        <begin position="12"/>
        <end position="36"/>
    </location>
</feature>
<keyword evidence="4" id="KW-1185">Reference proteome</keyword>
<evidence type="ECO:0000313" key="4">
    <source>
        <dbReference type="Proteomes" id="UP000326924"/>
    </source>
</evidence>
<feature type="compositionally biased region" description="Low complexity" evidence="1">
    <location>
        <begin position="277"/>
        <end position="308"/>
    </location>
</feature>
<reference evidence="3 4" key="1">
    <citation type="submission" date="2019-09" db="EMBL/GenBank/DDBJ databases">
        <title>Draft genome of the ectomycorrhizal ascomycete Sphaerosporella brunnea.</title>
        <authorList>
            <consortium name="DOE Joint Genome Institute"/>
            <person name="Benucci G.M."/>
            <person name="Marozzi G."/>
            <person name="Antonielli L."/>
            <person name="Sanchez S."/>
            <person name="Marco P."/>
            <person name="Wang X."/>
            <person name="Falini L.B."/>
            <person name="Barry K."/>
            <person name="Haridas S."/>
            <person name="Lipzen A."/>
            <person name="Labutti K."/>
            <person name="Grigoriev I.V."/>
            <person name="Murat C."/>
            <person name="Martin F."/>
            <person name="Albertini E."/>
            <person name="Donnini D."/>
            <person name="Bonito G."/>
        </authorList>
    </citation>
    <scope>NUCLEOTIDE SEQUENCE [LARGE SCALE GENOMIC DNA]</scope>
    <source>
        <strain evidence="3 4">Sb_GMNB300</strain>
    </source>
</reference>
<gene>
    <name evidence="3" type="ORF">FN846DRAFT_932597</name>
</gene>
<feature type="region of interest" description="Disordered" evidence="1">
    <location>
        <begin position="52"/>
        <end position="75"/>
    </location>
</feature>
<keyword evidence="2" id="KW-0472">Membrane</keyword>
<accession>A0A5J5F718</accession>
<evidence type="ECO:0000313" key="3">
    <source>
        <dbReference type="EMBL" id="KAA8912745.1"/>
    </source>
</evidence>
<name>A0A5J5F718_9PEZI</name>
<protein>
    <submittedName>
        <fullName evidence="3">Uncharacterized protein</fullName>
    </submittedName>
</protein>
<evidence type="ECO:0000256" key="1">
    <source>
        <dbReference type="SAM" id="MobiDB-lite"/>
    </source>
</evidence>
<sequence>MAKNNPKSVVYVVFRASQLLLSAGHMFVCGSLIFYFDADDLKGIGYAPWKREPRRGGGSSHVSGSSKSSSSTTDPVVPPAILLAAGTLSLLTAISSLSTQCCVLRRKAKAMRFFFKWDMFLFFLWLVGIILLAQLMGNYDVFNSTRPYADWYKVTLGLSIVLLLSFLWTTIHAWRLKKKWTLAASTLAVPMTATAPAQNTGYIPVPSQEVKYQPVPQQYIAPSPQLQPGQPFQQGPQFQQQQQFVPQGQQYGMVQQYQSTPSPVSPSPYAPPPPQQYPQQQQQFQAPAYIPQQVQQAANQPWQQQQQY</sequence>
<feature type="transmembrane region" description="Helical" evidence="2">
    <location>
        <begin position="119"/>
        <end position="139"/>
    </location>
</feature>
<keyword evidence="2" id="KW-1133">Transmembrane helix</keyword>
<feature type="compositionally biased region" description="Low complexity" evidence="1">
    <location>
        <begin position="60"/>
        <end position="71"/>
    </location>
</feature>
<dbReference type="EMBL" id="VXIS01000020">
    <property type="protein sequence ID" value="KAA8912745.1"/>
    <property type="molecule type" value="Genomic_DNA"/>
</dbReference>
<evidence type="ECO:0000256" key="2">
    <source>
        <dbReference type="SAM" id="Phobius"/>
    </source>
</evidence>
<dbReference type="Proteomes" id="UP000326924">
    <property type="component" value="Unassembled WGS sequence"/>
</dbReference>
<keyword evidence="2" id="KW-0812">Transmembrane</keyword>
<dbReference type="InParanoid" id="A0A5J5F718"/>
<feature type="region of interest" description="Disordered" evidence="1">
    <location>
        <begin position="255"/>
        <end position="308"/>
    </location>
</feature>